<feature type="transmembrane region" description="Helical" evidence="5">
    <location>
        <begin position="117"/>
        <end position="135"/>
    </location>
</feature>
<keyword evidence="1" id="KW-1003">Cell membrane</keyword>
<sequence length="136" mass="14608">MLIPLLGILIGSILIDRITHLAELLSGLLLFGIGAHLVFQTFAEQIRQAPPRTLTIPAIIMLALSVSIDSFPVGISLGMSGFQTTLAIALFGSVSMCAAWTSLLIAKKVQRNLDRSLTWISGAILCLIGLKIIFYS</sequence>
<dbReference type="Proteomes" id="UP001501734">
    <property type="component" value="Unassembled WGS sequence"/>
</dbReference>
<dbReference type="PANTHER" id="PTHR35529">
    <property type="entry name" value="MANGANESE EFFLUX PUMP MNTP-RELATED"/>
    <property type="match status" value="1"/>
</dbReference>
<feature type="transmembrane region" description="Helical" evidence="5">
    <location>
        <begin position="81"/>
        <end position="105"/>
    </location>
</feature>
<evidence type="ECO:0000313" key="6">
    <source>
        <dbReference type="EMBL" id="GAA4069426.1"/>
    </source>
</evidence>
<comment type="caution">
    <text evidence="6">The sequence shown here is derived from an EMBL/GenBank/DDBJ whole genome shotgun (WGS) entry which is preliminary data.</text>
</comment>
<evidence type="ECO:0000256" key="5">
    <source>
        <dbReference type="SAM" id="Phobius"/>
    </source>
</evidence>
<accession>A0ABP7VKS8</accession>
<protein>
    <recommendedName>
        <fullName evidence="8">Manganese efflux pump MntP</fullName>
    </recommendedName>
</protein>
<feature type="transmembrane region" description="Helical" evidence="5">
    <location>
        <begin position="54"/>
        <end position="75"/>
    </location>
</feature>
<evidence type="ECO:0000256" key="3">
    <source>
        <dbReference type="ARBA" id="ARBA00022989"/>
    </source>
</evidence>
<feature type="transmembrane region" description="Helical" evidence="5">
    <location>
        <begin position="25"/>
        <end position="42"/>
    </location>
</feature>
<proteinExistence type="predicted"/>
<evidence type="ECO:0000256" key="4">
    <source>
        <dbReference type="ARBA" id="ARBA00023136"/>
    </source>
</evidence>
<evidence type="ECO:0000313" key="7">
    <source>
        <dbReference type="Proteomes" id="UP001501734"/>
    </source>
</evidence>
<keyword evidence="4 5" id="KW-0472">Membrane</keyword>
<dbReference type="InterPro" id="IPR003810">
    <property type="entry name" value="Mntp/YtaF"/>
</dbReference>
<keyword evidence="7" id="KW-1185">Reference proteome</keyword>
<dbReference type="EMBL" id="BAABDL010000073">
    <property type="protein sequence ID" value="GAA4069426.1"/>
    <property type="molecule type" value="Genomic_DNA"/>
</dbReference>
<evidence type="ECO:0008006" key="8">
    <source>
        <dbReference type="Google" id="ProtNLM"/>
    </source>
</evidence>
<reference evidence="7" key="1">
    <citation type="journal article" date="2019" name="Int. J. Syst. Evol. Microbiol.">
        <title>The Global Catalogue of Microorganisms (GCM) 10K type strain sequencing project: providing services to taxonomists for standard genome sequencing and annotation.</title>
        <authorList>
            <consortium name="The Broad Institute Genomics Platform"/>
            <consortium name="The Broad Institute Genome Sequencing Center for Infectious Disease"/>
            <person name="Wu L."/>
            <person name="Ma J."/>
        </authorList>
    </citation>
    <scope>NUCLEOTIDE SEQUENCE [LARGE SCALE GENOMIC DNA]</scope>
    <source>
        <strain evidence="7">JCM 17250</strain>
    </source>
</reference>
<name>A0ABP7VKS8_9BACI</name>
<evidence type="ECO:0000256" key="1">
    <source>
        <dbReference type="ARBA" id="ARBA00022475"/>
    </source>
</evidence>
<keyword evidence="2 5" id="KW-0812">Transmembrane</keyword>
<keyword evidence="3 5" id="KW-1133">Transmembrane helix</keyword>
<evidence type="ECO:0000256" key="2">
    <source>
        <dbReference type="ARBA" id="ARBA00022692"/>
    </source>
</evidence>
<gene>
    <name evidence="6" type="ORF">GCM10022410_14180</name>
</gene>
<dbReference type="PANTHER" id="PTHR35529:SF1">
    <property type="entry name" value="MANGANESE EFFLUX PUMP MNTP-RELATED"/>
    <property type="match status" value="1"/>
</dbReference>
<organism evidence="6 7">
    <name type="scientific">Amphibacillus indicireducens</name>
    <dbReference type="NCBI Taxonomy" id="1076330"/>
    <lineage>
        <taxon>Bacteria</taxon>
        <taxon>Bacillati</taxon>
        <taxon>Bacillota</taxon>
        <taxon>Bacilli</taxon>
        <taxon>Bacillales</taxon>
        <taxon>Bacillaceae</taxon>
        <taxon>Amphibacillus</taxon>
    </lineage>
</organism>
<dbReference type="Pfam" id="PF02659">
    <property type="entry name" value="Mntp"/>
    <property type="match status" value="1"/>
</dbReference>